<comment type="caution">
    <text evidence="3">The sequence shown here is derived from an EMBL/GenBank/DDBJ whole genome shotgun (WGS) entry which is preliminary data.</text>
</comment>
<dbReference type="GO" id="GO:0005829">
    <property type="term" value="C:cytosol"/>
    <property type="evidence" value="ECO:0007669"/>
    <property type="project" value="TreeGrafter"/>
</dbReference>
<feature type="domain" description="HTH cro/C1-type" evidence="2">
    <location>
        <begin position="8"/>
        <end position="61"/>
    </location>
</feature>
<dbReference type="Proteomes" id="UP001144256">
    <property type="component" value="Unassembled WGS sequence"/>
</dbReference>
<reference evidence="3" key="1">
    <citation type="submission" date="2022-06" db="EMBL/GenBank/DDBJ databases">
        <title>Vallitalea longa sp. nov., an anaerobic bacterium isolated from marine sediment.</title>
        <authorList>
            <person name="Hirano S."/>
            <person name="Terahara T."/>
            <person name="Mori K."/>
            <person name="Hamada M."/>
            <person name="Matsumoto R."/>
            <person name="Kobayashi T."/>
        </authorList>
    </citation>
    <scope>NUCLEOTIDE SEQUENCE</scope>
    <source>
        <strain evidence="3">SH18-1</strain>
    </source>
</reference>
<evidence type="ECO:0000256" key="1">
    <source>
        <dbReference type="ARBA" id="ARBA00023125"/>
    </source>
</evidence>
<dbReference type="InterPro" id="IPR001387">
    <property type="entry name" value="Cro/C1-type_HTH"/>
</dbReference>
<dbReference type="CDD" id="cd00093">
    <property type="entry name" value="HTH_XRE"/>
    <property type="match status" value="1"/>
</dbReference>
<dbReference type="Gene3D" id="1.25.40.10">
    <property type="entry name" value="Tetratricopeptide repeat domain"/>
    <property type="match status" value="1"/>
</dbReference>
<dbReference type="InterPro" id="IPR050807">
    <property type="entry name" value="TransReg_Diox_bact_type"/>
</dbReference>
<dbReference type="PANTHER" id="PTHR46797:SF1">
    <property type="entry name" value="METHYLPHOSPHONATE SYNTHASE"/>
    <property type="match status" value="1"/>
</dbReference>
<dbReference type="InterPro" id="IPR011990">
    <property type="entry name" value="TPR-like_helical_dom_sf"/>
</dbReference>
<keyword evidence="1" id="KW-0238">DNA-binding</keyword>
<dbReference type="PANTHER" id="PTHR46797">
    <property type="entry name" value="HTH-TYPE TRANSCRIPTIONAL REGULATOR"/>
    <property type="match status" value="1"/>
</dbReference>
<dbReference type="GO" id="GO:0003700">
    <property type="term" value="F:DNA-binding transcription factor activity"/>
    <property type="evidence" value="ECO:0007669"/>
    <property type="project" value="TreeGrafter"/>
</dbReference>
<dbReference type="SUPFAM" id="SSF47413">
    <property type="entry name" value="lambda repressor-like DNA-binding domains"/>
    <property type="match status" value="1"/>
</dbReference>
<dbReference type="SUPFAM" id="SSF48452">
    <property type="entry name" value="TPR-like"/>
    <property type="match status" value="2"/>
</dbReference>
<protein>
    <submittedName>
        <fullName evidence="3">Transcriptional regulator</fullName>
    </submittedName>
</protein>
<proteinExistence type="predicted"/>
<dbReference type="RefSeq" id="WP_281813535.1">
    <property type="nucleotide sequence ID" value="NZ_BRLB01000002.1"/>
</dbReference>
<accession>A0A9W5Y7Z9</accession>
<dbReference type="Gene3D" id="1.10.260.40">
    <property type="entry name" value="lambda repressor-like DNA-binding domains"/>
    <property type="match status" value="1"/>
</dbReference>
<dbReference type="PROSITE" id="PS50943">
    <property type="entry name" value="HTH_CROC1"/>
    <property type="match status" value="1"/>
</dbReference>
<evidence type="ECO:0000259" key="2">
    <source>
        <dbReference type="PROSITE" id="PS50943"/>
    </source>
</evidence>
<name>A0A9W5Y7Z9_9FIRM</name>
<evidence type="ECO:0000313" key="4">
    <source>
        <dbReference type="Proteomes" id="UP001144256"/>
    </source>
</evidence>
<sequence length="436" mass="51379">MESLGSKIKRIRKELHITQSQLADKDMTKSMISQIENNIATPSMKNLKIIADRLNKPVSFFLDQSNRNVLPLNIINDELKSIDILINKLEYKKAIEKLNLLLKTYNFSQYGKLNGDILFKLSECLGALNLFHESQENIDKAIKIYENNQLFSDAAMAQMEKINRYVKEYDYKTCLDILDVAMDKYNQSIIKNYFFELNYLYLKAMINSSLGNFENAIILLNDAIRLSKEKHIYYNSDMIYQTLACINLINNNNKLFLYNIKKAKQFSVFTEDNFRLSLININYAQYENINDKPTKALEYLTEVKSERKDLLIFYMIEKAKANYLLKNYKMSLDLFNKINYKDTNTWYLHKHDYLFMWSAKIYHGLALMKIGNLDDALIEMKIGISKLEVFENSIYHIFAYKSISELYNLMHNYKAAFKYLKLANTMESFLKELPFK</sequence>
<organism evidence="3 4">
    <name type="scientific">Vallitalea longa</name>
    <dbReference type="NCBI Taxonomy" id="2936439"/>
    <lineage>
        <taxon>Bacteria</taxon>
        <taxon>Bacillati</taxon>
        <taxon>Bacillota</taxon>
        <taxon>Clostridia</taxon>
        <taxon>Lachnospirales</taxon>
        <taxon>Vallitaleaceae</taxon>
        <taxon>Vallitalea</taxon>
    </lineage>
</organism>
<dbReference type="Pfam" id="PF01381">
    <property type="entry name" value="HTH_3"/>
    <property type="match status" value="1"/>
</dbReference>
<dbReference type="EMBL" id="BRLB01000002">
    <property type="protein sequence ID" value="GKX28777.1"/>
    <property type="molecule type" value="Genomic_DNA"/>
</dbReference>
<evidence type="ECO:0000313" key="3">
    <source>
        <dbReference type="EMBL" id="GKX28777.1"/>
    </source>
</evidence>
<gene>
    <name evidence="3" type="ORF">SH1V18_12570</name>
</gene>
<dbReference type="InterPro" id="IPR010982">
    <property type="entry name" value="Lambda_DNA-bd_dom_sf"/>
</dbReference>
<dbReference type="GO" id="GO:0003677">
    <property type="term" value="F:DNA binding"/>
    <property type="evidence" value="ECO:0007669"/>
    <property type="project" value="UniProtKB-KW"/>
</dbReference>
<dbReference type="AlphaFoldDB" id="A0A9W5Y7Z9"/>
<keyword evidence="4" id="KW-1185">Reference proteome</keyword>
<dbReference type="SMART" id="SM00530">
    <property type="entry name" value="HTH_XRE"/>
    <property type="match status" value="1"/>
</dbReference>